<evidence type="ECO:0000313" key="3">
    <source>
        <dbReference type="EMBL" id="PNX87945.1"/>
    </source>
</evidence>
<proteinExistence type="predicted"/>
<evidence type="ECO:0000259" key="2">
    <source>
        <dbReference type="Pfam" id="PF20167"/>
    </source>
</evidence>
<sequence length="402" mass="46020">MSSKKRKITRKGASKSPPAAPVRFQSDFHKERFESVKKRNFVSERVFNLTEGGCTEVQQIQRILVSKNWIHFPSVMNRVNADVVREFYANAYLKEGEVNEFTSWVRGKAVKYDSTTINQVLDINPHGHIGHCEVKAERRFSARFWHYDDMLSFFTRPGTSWMNFVPNDNPNHVPKKLLVTDLTPMAKAWNSFFHHTIEICANGSELTTSRAIAIMAIMKGQPVNICSLIADDIFEIVKSGSRTLGHASLIVELCKHAEVEDLSGGEIVPLTKAIDNNWIQRYVNEWEKDQQQLPHVQVDPPHEFGDETSREHLLRMEDFCFKQDVCARLGIPANYLVHQTATWAAAQRYRERYSGPPPGPHFGWFQPYPLPQPRLQLGVPPTVSENLNLDDLAIPNDFHQDE</sequence>
<feature type="compositionally biased region" description="Basic residues" evidence="1">
    <location>
        <begin position="1"/>
        <end position="13"/>
    </location>
</feature>
<name>A0A2K3MAY4_TRIPR</name>
<dbReference type="EMBL" id="ASHM01055199">
    <property type="protein sequence ID" value="PNX87948.1"/>
    <property type="molecule type" value="Genomic_DNA"/>
</dbReference>
<feature type="region of interest" description="Disordered" evidence="1">
    <location>
        <begin position="1"/>
        <end position="21"/>
    </location>
</feature>
<accession>A0A2K3MAY4</accession>
<dbReference type="Proteomes" id="UP000236291">
    <property type="component" value="Unassembled WGS sequence"/>
</dbReference>
<feature type="domain" description="Putative plant transposon protein" evidence="2">
    <location>
        <begin position="68"/>
        <end position="259"/>
    </location>
</feature>
<evidence type="ECO:0000313" key="5">
    <source>
        <dbReference type="Proteomes" id="UP000236291"/>
    </source>
</evidence>
<comment type="caution">
    <text evidence="3">The sequence shown here is derived from an EMBL/GenBank/DDBJ whole genome shotgun (WGS) entry which is preliminary data.</text>
</comment>
<dbReference type="EMBL" id="ASHM01055195">
    <property type="protein sequence ID" value="PNX87945.1"/>
    <property type="molecule type" value="Genomic_DNA"/>
</dbReference>
<reference evidence="3 5" key="1">
    <citation type="journal article" date="2014" name="Am. J. Bot.">
        <title>Genome assembly and annotation for red clover (Trifolium pratense; Fabaceae).</title>
        <authorList>
            <person name="Istvanek J."/>
            <person name="Jaros M."/>
            <person name="Krenek A."/>
            <person name="Repkova J."/>
        </authorList>
    </citation>
    <scope>NUCLEOTIDE SEQUENCE [LARGE SCALE GENOMIC DNA]</scope>
    <source>
        <strain evidence="5">cv. Tatra</strain>
        <tissue evidence="3">Young leaves</tissue>
    </source>
</reference>
<protein>
    <recommendedName>
        <fullName evidence="2">Putative plant transposon protein domain-containing protein</fullName>
    </recommendedName>
</protein>
<dbReference type="Pfam" id="PF20167">
    <property type="entry name" value="Transposase_32"/>
    <property type="match status" value="1"/>
</dbReference>
<reference evidence="3 5" key="2">
    <citation type="journal article" date="2017" name="Front. Plant Sci.">
        <title>Gene Classification and Mining of Molecular Markers Useful in Red Clover (Trifolium pratense) Breeding.</title>
        <authorList>
            <person name="Istvanek J."/>
            <person name="Dluhosova J."/>
            <person name="Dluhos P."/>
            <person name="Patkova L."/>
            <person name="Nedelnik J."/>
            <person name="Repkova J."/>
        </authorList>
    </citation>
    <scope>NUCLEOTIDE SEQUENCE [LARGE SCALE GENOMIC DNA]</scope>
    <source>
        <strain evidence="5">cv. Tatra</strain>
        <tissue evidence="3">Young leaves</tissue>
    </source>
</reference>
<gene>
    <name evidence="3" type="ORF">L195_g044045</name>
    <name evidence="4" type="ORF">L195_g044048</name>
</gene>
<dbReference type="InterPro" id="IPR046796">
    <property type="entry name" value="Transposase_32_dom"/>
</dbReference>
<organism evidence="3 5">
    <name type="scientific">Trifolium pratense</name>
    <name type="common">Red clover</name>
    <dbReference type="NCBI Taxonomy" id="57577"/>
    <lineage>
        <taxon>Eukaryota</taxon>
        <taxon>Viridiplantae</taxon>
        <taxon>Streptophyta</taxon>
        <taxon>Embryophyta</taxon>
        <taxon>Tracheophyta</taxon>
        <taxon>Spermatophyta</taxon>
        <taxon>Magnoliopsida</taxon>
        <taxon>eudicotyledons</taxon>
        <taxon>Gunneridae</taxon>
        <taxon>Pentapetalae</taxon>
        <taxon>rosids</taxon>
        <taxon>fabids</taxon>
        <taxon>Fabales</taxon>
        <taxon>Fabaceae</taxon>
        <taxon>Papilionoideae</taxon>
        <taxon>50 kb inversion clade</taxon>
        <taxon>NPAAA clade</taxon>
        <taxon>Hologalegina</taxon>
        <taxon>IRL clade</taxon>
        <taxon>Trifolieae</taxon>
        <taxon>Trifolium</taxon>
    </lineage>
</organism>
<evidence type="ECO:0000313" key="4">
    <source>
        <dbReference type="EMBL" id="PNX87948.1"/>
    </source>
</evidence>
<evidence type="ECO:0000256" key="1">
    <source>
        <dbReference type="SAM" id="MobiDB-lite"/>
    </source>
</evidence>
<dbReference type="AlphaFoldDB" id="A0A2K3MAY4"/>